<reference evidence="2" key="1">
    <citation type="journal article" date="2020" name="bioRxiv">
        <title>Comparative genomics of Chlamydomonas.</title>
        <authorList>
            <person name="Craig R.J."/>
            <person name="Hasan A.R."/>
            <person name="Ness R.W."/>
            <person name="Keightley P.D."/>
        </authorList>
    </citation>
    <scope>NUCLEOTIDE SEQUENCE</scope>
    <source>
        <strain evidence="2">CCAP 11/173</strain>
    </source>
</reference>
<feature type="region of interest" description="Disordered" evidence="1">
    <location>
        <begin position="303"/>
        <end position="345"/>
    </location>
</feature>
<feature type="region of interest" description="Disordered" evidence="1">
    <location>
        <begin position="794"/>
        <end position="823"/>
    </location>
</feature>
<name>A0A835T412_9CHLO</name>
<accession>A0A835T412</accession>
<dbReference type="PANTHER" id="PTHR45691">
    <property type="entry name" value="PROTEIN DIAPHANOUS"/>
    <property type="match status" value="1"/>
</dbReference>
<feature type="compositionally biased region" description="Pro residues" evidence="1">
    <location>
        <begin position="304"/>
        <end position="345"/>
    </location>
</feature>
<dbReference type="OrthoDB" id="561268at2759"/>
<evidence type="ECO:0000256" key="1">
    <source>
        <dbReference type="SAM" id="MobiDB-lite"/>
    </source>
</evidence>
<feature type="compositionally biased region" description="Gly residues" evidence="1">
    <location>
        <begin position="794"/>
        <end position="813"/>
    </location>
</feature>
<feature type="compositionally biased region" description="Gly residues" evidence="1">
    <location>
        <begin position="84"/>
        <end position="95"/>
    </location>
</feature>
<feature type="region of interest" description="Disordered" evidence="1">
    <location>
        <begin position="84"/>
        <end position="112"/>
    </location>
</feature>
<dbReference type="GO" id="GO:0030041">
    <property type="term" value="P:actin filament polymerization"/>
    <property type="evidence" value="ECO:0007669"/>
    <property type="project" value="TreeGrafter"/>
</dbReference>
<dbReference type="Proteomes" id="UP000613740">
    <property type="component" value="Unassembled WGS sequence"/>
</dbReference>
<evidence type="ECO:0000313" key="3">
    <source>
        <dbReference type="Proteomes" id="UP000613740"/>
    </source>
</evidence>
<comment type="caution">
    <text evidence="2">The sequence shown here is derived from an EMBL/GenBank/DDBJ whole genome shotgun (WGS) entry which is preliminary data.</text>
</comment>
<gene>
    <name evidence="2" type="ORF">HYH02_010838</name>
</gene>
<proteinExistence type="predicted"/>
<evidence type="ECO:0000313" key="2">
    <source>
        <dbReference type="EMBL" id="KAG2438383.1"/>
    </source>
</evidence>
<dbReference type="GO" id="GO:0005884">
    <property type="term" value="C:actin filament"/>
    <property type="evidence" value="ECO:0007669"/>
    <property type="project" value="TreeGrafter"/>
</dbReference>
<sequence length="851" mass="87296">MYANPAVVADPASAGQLLEALLAERRMPTPVPPSSSSATLDTFRSLQLQPPDLASFPRAHGSAAYIIPYQGLVRTYAEVELGVDGGSGGGGGGSGRDPSAPPPAPTGAAPTPSALKSLREFVSAGGNLVLLGNTGEQAALGLIQRVLDRPPGCRPAAVRFRARAGGAAAAAEDASAAALPPVLAAVRTPDVFLPLGGTGPECGGAVGMLECMPATGPAAAAAGAAAAPAAAGPVPWFDRVGTGRGGAAAGLDEAMVGPGFVWPHGRGRVIWLGATFDSATSVDWVRLLAAAALAPPLPAGYWDTPPPARPPPPPLGPSVPPYPPEDPGFPEPPEAPVFPPAMPSPPPSPPCEPCQDYPADGYYNCTAWMEVPDVDFCDPDFYVDPPPSGSSNSSGGPGGEAAPLLSVLRDVCPRSCGQCCADLYYECGAWWEQGYCSWLYTISDPDDPGLVQDVPRACQASCQTCDGSGSSNTGSSGSAPPPPVPSPAAALAPGTNGVVSPRRRALLGRDKQNVNKGSKSAAGNAPVSRAKPLAKPQDWKDGDLAPNADKSQAKRKDSPLKQLSDMLSDSNTRDKLLDAAYNSGVGQRLVPGTGIRGDPHIDLQKPFAVNSAGDGKKVTMKDGREVRFAAVDFQTQSTNKLSDSFARAYVPLGYSVHQDVISAALMRSARTQRTVTILPPPARGDNGALRSFTQFSQVDPEDTNVRWTLVEGKVASDPPTGWDTKAQAVNNVLFGGGEGGTIALAAQQEADVGVATYDRGAFTSKAGNDDNWGIDSSCGRKGARLLLQGCSSGGGGGSSGGGSSSSGGDGGWAGDDDNGDGKKKVCKVTYVRLKDGRRVRRRVCKTVRSQG</sequence>
<dbReference type="PANTHER" id="PTHR45691:SF6">
    <property type="entry name" value="PROTEIN DIAPHANOUS"/>
    <property type="match status" value="1"/>
</dbReference>
<dbReference type="InterPro" id="IPR051412">
    <property type="entry name" value="Formin_Homology_Diaphanous_sf"/>
</dbReference>
<organism evidence="2 3">
    <name type="scientific">Chlamydomonas schloesseri</name>
    <dbReference type="NCBI Taxonomy" id="2026947"/>
    <lineage>
        <taxon>Eukaryota</taxon>
        <taxon>Viridiplantae</taxon>
        <taxon>Chlorophyta</taxon>
        <taxon>core chlorophytes</taxon>
        <taxon>Chlorophyceae</taxon>
        <taxon>CS clade</taxon>
        <taxon>Chlamydomonadales</taxon>
        <taxon>Chlamydomonadaceae</taxon>
        <taxon>Chlamydomonas</taxon>
    </lineage>
</organism>
<protein>
    <submittedName>
        <fullName evidence="2">Uncharacterized protein</fullName>
    </submittedName>
</protein>
<dbReference type="AlphaFoldDB" id="A0A835T412"/>
<keyword evidence="3" id="KW-1185">Reference proteome</keyword>
<feature type="region of interest" description="Disordered" evidence="1">
    <location>
        <begin position="380"/>
        <end position="400"/>
    </location>
</feature>
<feature type="region of interest" description="Disordered" evidence="1">
    <location>
        <begin position="469"/>
        <end position="567"/>
    </location>
</feature>
<dbReference type="EMBL" id="JAEHOD010000043">
    <property type="protein sequence ID" value="KAG2438383.1"/>
    <property type="molecule type" value="Genomic_DNA"/>
</dbReference>
<feature type="compositionally biased region" description="Low complexity" evidence="1">
    <location>
        <begin position="469"/>
        <end position="478"/>
    </location>
</feature>